<organism evidence="2">
    <name type="scientific">marine sediment metagenome</name>
    <dbReference type="NCBI Taxonomy" id="412755"/>
    <lineage>
        <taxon>unclassified sequences</taxon>
        <taxon>metagenomes</taxon>
        <taxon>ecological metagenomes</taxon>
    </lineage>
</organism>
<feature type="non-terminal residue" evidence="2">
    <location>
        <position position="101"/>
    </location>
</feature>
<sequence length="101" mass="11593">MNPEQRKAMQIIAIILCCFGIYTYTAIFTPVIHYCDYTHLEIQNRIGHEVTFSFHNGTTTHYCCVNISLLVFQALIDAGLIDTLENVQVRCPMCGMLMDWN</sequence>
<evidence type="ECO:0000313" key="2">
    <source>
        <dbReference type="EMBL" id="GAG67346.1"/>
    </source>
</evidence>
<evidence type="ECO:0000256" key="1">
    <source>
        <dbReference type="SAM" id="Phobius"/>
    </source>
</evidence>
<proteinExistence type="predicted"/>
<keyword evidence="1" id="KW-0812">Transmembrane</keyword>
<name>X1B5N2_9ZZZZ</name>
<dbReference type="AlphaFoldDB" id="X1B5N2"/>
<keyword evidence="1" id="KW-1133">Transmembrane helix</keyword>
<gene>
    <name evidence="2" type="ORF">S01H4_08140</name>
</gene>
<dbReference type="EMBL" id="BART01002756">
    <property type="protein sequence ID" value="GAG67346.1"/>
    <property type="molecule type" value="Genomic_DNA"/>
</dbReference>
<comment type="caution">
    <text evidence="2">The sequence shown here is derived from an EMBL/GenBank/DDBJ whole genome shotgun (WGS) entry which is preliminary data.</text>
</comment>
<reference evidence="2" key="1">
    <citation type="journal article" date="2014" name="Front. Microbiol.">
        <title>High frequency of phylogenetically diverse reductive dehalogenase-homologous genes in deep subseafloor sedimentary metagenomes.</title>
        <authorList>
            <person name="Kawai M."/>
            <person name="Futagami T."/>
            <person name="Toyoda A."/>
            <person name="Takaki Y."/>
            <person name="Nishi S."/>
            <person name="Hori S."/>
            <person name="Arai W."/>
            <person name="Tsubouchi T."/>
            <person name="Morono Y."/>
            <person name="Uchiyama I."/>
            <person name="Ito T."/>
            <person name="Fujiyama A."/>
            <person name="Inagaki F."/>
            <person name="Takami H."/>
        </authorList>
    </citation>
    <scope>NUCLEOTIDE SEQUENCE</scope>
    <source>
        <strain evidence="2">Expedition CK06-06</strain>
    </source>
</reference>
<feature type="transmembrane region" description="Helical" evidence="1">
    <location>
        <begin position="12"/>
        <end position="34"/>
    </location>
</feature>
<keyword evidence="1" id="KW-0472">Membrane</keyword>
<protein>
    <submittedName>
        <fullName evidence="2">Uncharacterized protein</fullName>
    </submittedName>
</protein>
<accession>X1B5N2</accession>